<sequence length="315" mass="35423">MRLMAVHAHPDDESTRGAATLAKYAAEGHDVLVVTLTGGERGDVLNPAMDQPGVKDNMAELRRTEMARAAKILGVEHRWLGYVDSGLFHTEPLPADCFAEVPLEESTGQLVEVIRDFKPHVMITYDENGGYPHPDHIRCHQVSMAAYEASGNPNAYPEAGAPWVVAKIYYIHQPIRITLSMVKLAGQLEKLSRAAARFLPDSPRIPRLRVDPDSRALRLVEALRRLPMRWPRRSRRALTEIGCSDYFGVRDDALRAHSTQVDPNGLFFIVPLEWRQRLWPTEKFRLAESQVPTSLPESDLFAGITPTKGERRPPR</sequence>
<keyword evidence="2" id="KW-0479">Metal-binding</keyword>
<dbReference type="GO" id="GO:0008270">
    <property type="term" value="F:zinc ion binding"/>
    <property type="evidence" value="ECO:0007669"/>
    <property type="project" value="UniProtKB-UniRule"/>
</dbReference>
<keyword evidence="4" id="KW-1185">Reference proteome</keyword>
<feature type="binding site" evidence="2">
    <location>
        <position position="9"/>
    </location>
    <ligand>
        <name>Zn(2+)</name>
        <dbReference type="ChEBI" id="CHEBI:29105"/>
    </ligand>
</feature>
<accession>A0A1X1RN64</accession>
<evidence type="ECO:0000256" key="1">
    <source>
        <dbReference type="ARBA" id="ARBA00022833"/>
    </source>
</evidence>
<organism evidence="3 4">
    <name type="scientific">Mycobacterium celatum</name>
    <dbReference type="NCBI Taxonomy" id="28045"/>
    <lineage>
        <taxon>Bacteria</taxon>
        <taxon>Bacillati</taxon>
        <taxon>Actinomycetota</taxon>
        <taxon>Actinomycetes</taxon>
        <taxon>Mycobacteriales</taxon>
        <taxon>Mycobacteriaceae</taxon>
        <taxon>Mycobacterium</taxon>
    </lineage>
</organism>
<comment type="function">
    <text evidence="2">A mycothiol (MSH, N-acetylcysteinyl-glucosaminyl-inositol) S-conjugate amidase, it recycles conjugated MSH to the N-acetyl cysteine conjugate (AcCys S-conjugate, a mercapturic acid) and the MSH precursor. Involved in MSH-dependent detoxification of a number of alkylating agents and antibiotics.</text>
</comment>
<dbReference type="NCBIfam" id="TIGR03446">
    <property type="entry name" value="mycothiol_Mca"/>
    <property type="match status" value="1"/>
</dbReference>
<comment type="catalytic activity">
    <reaction evidence="2">
        <text>mycothiol S-conjugate + H2O = an N-acetyl-L-cysteine-S-conjugate + 1D-myo-inositol 2-amino-2-deoxy-alpha-D-glucopyranoside</text>
        <dbReference type="Rhea" id="RHEA:36543"/>
        <dbReference type="ChEBI" id="CHEBI:15377"/>
        <dbReference type="ChEBI" id="CHEBI:58718"/>
        <dbReference type="ChEBI" id="CHEBI:58886"/>
        <dbReference type="ChEBI" id="CHEBI:59633"/>
        <dbReference type="EC" id="3.5.1.115"/>
    </reaction>
</comment>
<keyword evidence="2" id="KW-0378">Hydrolase</keyword>
<feature type="binding site" evidence="2">
    <location>
        <position position="12"/>
    </location>
    <ligand>
        <name>Zn(2+)</name>
        <dbReference type="ChEBI" id="CHEBI:29105"/>
    </ligand>
</feature>
<dbReference type="InterPro" id="IPR003737">
    <property type="entry name" value="GlcNAc_PI_deacetylase-related"/>
</dbReference>
<dbReference type="Proteomes" id="UP000193907">
    <property type="component" value="Unassembled WGS sequence"/>
</dbReference>
<dbReference type="PANTHER" id="PTHR12993:SF11">
    <property type="entry name" value="N-ACETYLGLUCOSAMINYL-PHOSPHATIDYLINOSITOL DE-N-ACETYLASE"/>
    <property type="match status" value="1"/>
</dbReference>
<name>A0A1X1RN64_MYCCE</name>
<gene>
    <name evidence="2" type="primary">mca</name>
    <name evidence="3" type="ORF">AWB95_17435</name>
</gene>
<dbReference type="RefSeq" id="WP_062539281.1">
    <property type="nucleotide sequence ID" value="NZ_BBUN01000095.1"/>
</dbReference>
<proteinExistence type="inferred from homology"/>
<dbReference type="EC" id="3.5.1.115" evidence="2"/>
<dbReference type="InterPro" id="IPR017811">
    <property type="entry name" value="Mca"/>
</dbReference>
<dbReference type="InterPro" id="IPR024078">
    <property type="entry name" value="LmbE-like_dom_sf"/>
</dbReference>
<dbReference type="GO" id="GO:0016811">
    <property type="term" value="F:hydrolase activity, acting on carbon-nitrogen (but not peptide) bonds, in linear amides"/>
    <property type="evidence" value="ECO:0007669"/>
    <property type="project" value="TreeGrafter"/>
</dbReference>
<comment type="subunit">
    <text evidence="2">Monomer.</text>
</comment>
<evidence type="ECO:0000313" key="3">
    <source>
        <dbReference type="EMBL" id="ORV09992.1"/>
    </source>
</evidence>
<comment type="cofactor">
    <cofactor evidence="2">
        <name>Zn(2+)</name>
        <dbReference type="ChEBI" id="CHEBI:29105"/>
    </cofactor>
    <text evidence="2">Binds 1 zinc ion per subunit.</text>
</comment>
<comment type="caution">
    <text evidence="3">The sequence shown here is derived from an EMBL/GenBank/DDBJ whole genome shotgun (WGS) entry which is preliminary data.</text>
</comment>
<dbReference type="GO" id="GO:0010127">
    <property type="term" value="P:mycothiol-dependent detoxification"/>
    <property type="evidence" value="ECO:0007669"/>
    <property type="project" value="UniProtKB-UniRule"/>
</dbReference>
<comment type="similarity">
    <text evidence="2">Belongs to the MshB deacetylase family. Mca subfamily.</text>
</comment>
<dbReference type="HAMAP" id="MF_01482">
    <property type="entry name" value="Mca"/>
    <property type="match status" value="1"/>
</dbReference>
<dbReference type="SUPFAM" id="SSF102588">
    <property type="entry name" value="LmbE-like"/>
    <property type="match status" value="1"/>
</dbReference>
<dbReference type="GO" id="GO:0010126">
    <property type="term" value="P:mycothiol metabolic process"/>
    <property type="evidence" value="ECO:0007669"/>
    <property type="project" value="UniProtKB-UniRule"/>
</dbReference>
<protein>
    <recommendedName>
        <fullName evidence="2">Mycothiol S-conjugate amidase</fullName>
        <ecNumber evidence="2">3.5.1.115</ecNumber>
    </recommendedName>
</protein>
<dbReference type="EMBL" id="LQOM01000037">
    <property type="protein sequence ID" value="ORV09992.1"/>
    <property type="molecule type" value="Genomic_DNA"/>
</dbReference>
<feature type="binding site" evidence="2">
    <location>
        <position position="136"/>
    </location>
    <ligand>
        <name>Zn(2+)</name>
        <dbReference type="ChEBI" id="CHEBI:29105"/>
    </ligand>
</feature>
<dbReference type="Pfam" id="PF02585">
    <property type="entry name" value="PIG-L"/>
    <property type="match status" value="1"/>
</dbReference>
<reference evidence="3 4" key="1">
    <citation type="submission" date="2016-01" db="EMBL/GenBank/DDBJ databases">
        <title>The new phylogeny of the genus Mycobacterium.</title>
        <authorList>
            <person name="Tarcisio F."/>
            <person name="Conor M."/>
            <person name="Antonella G."/>
            <person name="Elisabetta G."/>
            <person name="Giulia F.S."/>
            <person name="Sara T."/>
            <person name="Anna F."/>
            <person name="Clotilde B."/>
            <person name="Roberto B."/>
            <person name="Veronica D.S."/>
            <person name="Fabio R."/>
            <person name="Monica P."/>
            <person name="Olivier J."/>
            <person name="Enrico T."/>
            <person name="Nicola S."/>
        </authorList>
    </citation>
    <scope>NUCLEOTIDE SEQUENCE [LARGE SCALE GENOMIC DNA]</scope>
    <source>
        <strain evidence="3 4">DSM 44243</strain>
    </source>
</reference>
<keyword evidence="1 2" id="KW-0862">Zinc</keyword>
<evidence type="ECO:0000256" key="2">
    <source>
        <dbReference type="HAMAP-Rule" id="MF_01482"/>
    </source>
</evidence>
<dbReference type="STRING" id="28045.AWB95_17435"/>
<dbReference type="PANTHER" id="PTHR12993">
    <property type="entry name" value="N-ACETYLGLUCOSAMINYL-PHOSPHATIDYLINOSITOL DE-N-ACETYLASE-RELATED"/>
    <property type="match status" value="1"/>
</dbReference>
<dbReference type="AlphaFoldDB" id="A0A1X1RN64"/>
<evidence type="ECO:0000313" key="4">
    <source>
        <dbReference type="Proteomes" id="UP000193907"/>
    </source>
</evidence>
<dbReference type="Gene3D" id="3.40.50.10320">
    <property type="entry name" value="LmbE-like"/>
    <property type="match status" value="1"/>
</dbReference>